<reference evidence="3 7" key="4">
    <citation type="submission" date="2019-07" db="EMBL/GenBank/DDBJ databases">
        <title>Whole genome shotgun sequence of Acetobacter indonesiensis NBRC 16471.</title>
        <authorList>
            <person name="Hosoyama A."/>
            <person name="Uohara A."/>
            <person name="Ohji S."/>
            <person name="Ichikawa N."/>
        </authorList>
    </citation>
    <scope>NUCLEOTIDE SEQUENCE [LARGE SCALE GENOMIC DNA]</scope>
    <source>
        <strain evidence="3 7">NBRC 16471</strain>
    </source>
</reference>
<evidence type="ECO:0000313" key="4">
    <source>
        <dbReference type="EMBL" id="OUI94277.1"/>
    </source>
</evidence>
<dbReference type="InterPro" id="IPR003848">
    <property type="entry name" value="DUF218"/>
</dbReference>
<organism evidence="4 6">
    <name type="scientific">Acetobacter indonesiensis</name>
    <dbReference type="NCBI Taxonomy" id="104101"/>
    <lineage>
        <taxon>Bacteria</taxon>
        <taxon>Pseudomonadati</taxon>
        <taxon>Pseudomonadota</taxon>
        <taxon>Alphaproteobacteria</taxon>
        <taxon>Acetobacterales</taxon>
        <taxon>Acetobacteraceae</taxon>
        <taxon>Acetobacter</taxon>
    </lineage>
</organism>
<dbReference type="InterPro" id="IPR051599">
    <property type="entry name" value="Cell_Envelope_Assoc"/>
</dbReference>
<evidence type="ECO:0000313" key="6">
    <source>
        <dbReference type="Proteomes" id="UP000194641"/>
    </source>
</evidence>
<dbReference type="InterPro" id="IPR014729">
    <property type="entry name" value="Rossmann-like_a/b/a_fold"/>
</dbReference>
<keyword evidence="5" id="KW-1185">Reference proteome</keyword>
<dbReference type="EMBL" id="BJXQ01000003">
    <property type="protein sequence ID" value="GEN02690.1"/>
    <property type="molecule type" value="Genomic_DNA"/>
</dbReference>
<dbReference type="GO" id="GO:0005886">
    <property type="term" value="C:plasma membrane"/>
    <property type="evidence" value="ECO:0007669"/>
    <property type="project" value="TreeGrafter"/>
</dbReference>
<evidence type="ECO:0000313" key="2">
    <source>
        <dbReference type="EMBL" id="GAN63873.1"/>
    </source>
</evidence>
<evidence type="ECO:0000313" key="3">
    <source>
        <dbReference type="EMBL" id="GEN02690.1"/>
    </source>
</evidence>
<dbReference type="AlphaFoldDB" id="A0A252AV06"/>
<gene>
    <name evidence="2" type="ORF">Abin_047_127</name>
    <name evidence="3" type="ORF">AIN02nite_07150</name>
    <name evidence="4" type="ORF">HK17_04390</name>
</gene>
<protein>
    <recommendedName>
        <fullName evidence="1">DUF218 domain-containing protein</fullName>
    </recommendedName>
</protein>
<dbReference type="PANTHER" id="PTHR30336:SF20">
    <property type="entry name" value="DUF218 DOMAIN-CONTAINING PROTEIN"/>
    <property type="match status" value="1"/>
</dbReference>
<feature type="domain" description="DUF218" evidence="1">
    <location>
        <begin position="10"/>
        <end position="157"/>
    </location>
</feature>
<reference evidence="2 5" key="1">
    <citation type="submission" date="2012-11" db="EMBL/GenBank/DDBJ databases">
        <title>Whole genome sequence of Acetobacter indonesiensis 5H-1.</title>
        <authorList>
            <person name="Azuma Y."/>
            <person name="Higashiura N."/>
            <person name="Hirakawa H."/>
            <person name="Matsushita K."/>
        </authorList>
    </citation>
    <scope>NUCLEOTIDE SEQUENCE [LARGE SCALE GENOMIC DNA]</scope>
    <source>
        <strain evidence="2 5">5H-1</strain>
    </source>
</reference>
<dbReference type="RefSeq" id="WP_048846796.1">
    <property type="nucleotide sequence ID" value="NZ_BAMW01000045.1"/>
</dbReference>
<dbReference type="CDD" id="cd06259">
    <property type="entry name" value="YdcF-like"/>
    <property type="match status" value="1"/>
</dbReference>
<sequence>MNPRRKGVPIIIFGAALRPDGSPSPALVNRVNAALSFGQNSPNALYIPTGAVPQAGRTEADVMSELLKNAGISDGQIIAEQTATDTFDSIVACSKILQKQNIKNQSIMLATSPYHMPRCLLLMKIAGWETKAIPFPYASLQGKTAFQKFYILTHEALACAWDALLVLLWRIVR</sequence>
<dbReference type="Pfam" id="PF02698">
    <property type="entry name" value="DUF218"/>
    <property type="match status" value="1"/>
</dbReference>
<dbReference type="Gene3D" id="3.40.50.620">
    <property type="entry name" value="HUPs"/>
    <property type="match status" value="1"/>
</dbReference>
<evidence type="ECO:0000259" key="1">
    <source>
        <dbReference type="Pfam" id="PF02698"/>
    </source>
</evidence>
<reference evidence="4" key="3">
    <citation type="submission" date="2014-06" db="EMBL/GenBank/DDBJ databases">
        <authorList>
            <person name="Ju J."/>
            <person name="Zhang J."/>
        </authorList>
    </citation>
    <scope>NUCLEOTIDE SEQUENCE [LARGE SCALE GENOMIC DNA]</scope>
    <source>
        <strain evidence="4">DmL_051</strain>
    </source>
</reference>
<evidence type="ECO:0000313" key="5">
    <source>
        <dbReference type="Proteomes" id="UP000032673"/>
    </source>
</evidence>
<accession>A0A252AV06</accession>
<dbReference type="PANTHER" id="PTHR30336">
    <property type="entry name" value="INNER MEMBRANE PROTEIN, PROBABLE PERMEASE"/>
    <property type="match status" value="1"/>
</dbReference>
<dbReference type="EMBL" id="JOPA01000016">
    <property type="protein sequence ID" value="OUI94277.1"/>
    <property type="molecule type" value="Genomic_DNA"/>
</dbReference>
<comment type="caution">
    <text evidence="4">The sequence shown here is derived from an EMBL/GenBank/DDBJ whole genome shotgun (WGS) entry which is preliminary data.</text>
</comment>
<dbReference type="Proteomes" id="UP000321104">
    <property type="component" value="Unassembled WGS sequence"/>
</dbReference>
<dbReference type="Proteomes" id="UP000032673">
    <property type="component" value="Unassembled WGS sequence"/>
</dbReference>
<name>A0A252AV06_9PROT</name>
<proteinExistence type="predicted"/>
<reference evidence="6" key="2">
    <citation type="submission" date="2014-06" db="EMBL/GenBank/DDBJ databases">
        <authorList>
            <person name="Winans N.J."/>
            <person name="Newell P.D."/>
            <person name="Douglas A.E."/>
        </authorList>
    </citation>
    <scope>NUCLEOTIDE SEQUENCE [LARGE SCALE GENOMIC DNA]</scope>
</reference>
<dbReference type="Proteomes" id="UP000194641">
    <property type="component" value="Unassembled WGS sequence"/>
</dbReference>
<dbReference type="EMBL" id="BAMW01000045">
    <property type="protein sequence ID" value="GAN63873.1"/>
    <property type="molecule type" value="Genomic_DNA"/>
</dbReference>
<evidence type="ECO:0000313" key="7">
    <source>
        <dbReference type="Proteomes" id="UP000321104"/>
    </source>
</evidence>